<keyword evidence="3" id="KW-1185">Reference proteome</keyword>
<comment type="caution">
    <text evidence="2">The sequence shown here is derived from an EMBL/GenBank/DDBJ whole genome shotgun (WGS) entry which is preliminary data.</text>
</comment>
<evidence type="ECO:0000256" key="1">
    <source>
        <dbReference type="SAM" id="MobiDB-lite"/>
    </source>
</evidence>
<feature type="region of interest" description="Disordered" evidence="1">
    <location>
        <begin position="18"/>
        <end position="128"/>
    </location>
</feature>
<gene>
    <name evidence="2" type="ORF">MKW98_032364</name>
</gene>
<sequence length="128" mass="14887">MIEYVRWCRPDLFTRSGQLSGPSDHLFRTGEHHHRPWEQLSRHGPTPFIPLEQRQRPGEQPGRSEEQHFGPAESLYMPGEQPGRPEELLFGPAEPLYIPRDQLNRPQNDCTRGPGTNIWDWIPRPSES</sequence>
<feature type="compositionally biased region" description="Basic and acidic residues" evidence="1">
    <location>
        <begin position="25"/>
        <end position="41"/>
    </location>
</feature>
<feature type="compositionally biased region" description="Basic and acidic residues" evidence="1">
    <location>
        <begin position="53"/>
        <end position="68"/>
    </location>
</feature>
<name>A0AAD4SGA7_9MAGN</name>
<accession>A0AAD4SGA7</accession>
<reference evidence="2" key="1">
    <citation type="submission" date="2022-04" db="EMBL/GenBank/DDBJ databases">
        <title>A functionally conserved STORR gene fusion in Papaver species that diverged 16.8 million years ago.</title>
        <authorList>
            <person name="Catania T."/>
        </authorList>
    </citation>
    <scope>NUCLEOTIDE SEQUENCE</scope>
    <source>
        <strain evidence="2">S-188037</strain>
    </source>
</reference>
<dbReference type="AlphaFoldDB" id="A0AAD4SGA7"/>
<evidence type="ECO:0000313" key="2">
    <source>
        <dbReference type="EMBL" id="KAI3903710.1"/>
    </source>
</evidence>
<dbReference type="Proteomes" id="UP001202328">
    <property type="component" value="Unassembled WGS sequence"/>
</dbReference>
<dbReference type="EMBL" id="JAJJMB010011222">
    <property type="protein sequence ID" value="KAI3903710.1"/>
    <property type="molecule type" value="Genomic_DNA"/>
</dbReference>
<evidence type="ECO:0000313" key="3">
    <source>
        <dbReference type="Proteomes" id="UP001202328"/>
    </source>
</evidence>
<proteinExistence type="predicted"/>
<protein>
    <submittedName>
        <fullName evidence="2">Uncharacterized protein</fullName>
    </submittedName>
</protein>
<organism evidence="2 3">
    <name type="scientific">Papaver atlanticum</name>
    <dbReference type="NCBI Taxonomy" id="357466"/>
    <lineage>
        <taxon>Eukaryota</taxon>
        <taxon>Viridiplantae</taxon>
        <taxon>Streptophyta</taxon>
        <taxon>Embryophyta</taxon>
        <taxon>Tracheophyta</taxon>
        <taxon>Spermatophyta</taxon>
        <taxon>Magnoliopsida</taxon>
        <taxon>Ranunculales</taxon>
        <taxon>Papaveraceae</taxon>
        <taxon>Papaveroideae</taxon>
        <taxon>Papaver</taxon>
    </lineage>
</organism>